<organism evidence="2 3">
    <name type="scientific">Rubroshorea leprosula</name>
    <dbReference type="NCBI Taxonomy" id="152421"/>
    <lineage>
        <taxon>Eukaryota</taxon>
        <taxon>Viridiplantae</taxon>
        <taxon>Streptophyta</taxon>
        <taxon>Embryophyta</taxon>
        <taxon>Tracheophyta</taxon>
        <taxon>Spermatophyta</taxon>
        <taxon>Magnoliopsida</taxon>
        <taxon>eudicotyledons</taxon>
        <taxon>Gunneridae</taxon>
        <taxon>Pentapetalae</taxon>
        <taxon>rosids</taxon>
        <taxon>malvids</taxon>
        <taxon>Malvales</taxon>
        <taxon>Dipterocarpaceae</taxon>
        <taxon>Rubroshorea</taxon>
    </lineage>
</organism>
<accession>A0AAV5I509</accession>
<proteinExistence type="predicted"/>
<dbReference type="Proteomes" id="UP001054252">
    <property type="component" value="Unassembled WGS sequence"/>
</dbReference>
<comment type="caution">
    <text evidence="2">The sequence shown here is derived from an EMBL/GenBank/DDBJ whole genome shotgun (WGS) entry which is preliminary data.</text>
</comment>
<dbReference type="PANTHER" id="PTHR36896:SF2">
    <property type="entry name" value="OS01G0729500 PROTEIN"/>
    <property type="match status" value="1"/>
</dbReference>
<dbReference type="AlphaFoldDB" id="A0AAV5I509"/>
<sequence>MAASSSKLSIIIFFLLFSILFLSSPASSGVTGKYPSASSHRSLLAFKRNNKNQIPNCSEMASRSQCMQNPKCRWCRSEVLDDMCFSKGEAWRLPEQVFLCEL</sequence>
<keyword evidence="1" id="KW-0732">Signal</keyword>
<name>A0AAV5I509_9ROSI</name>
<gene>
    <name evidence="2" type="ORF">SLEP1_g6142</name>
</gene>
<evidence type="ECO:0000313" key="2">
    <source>
        <dbReference type="EMBL" id="GKU92410.1"/>
    </source>
</evidence>
<feature type="chain" id="PRO_5044022803" evidence="1">
    <location>
        <begin position="29"/>
        <end position="102"/>
    </location>
</feature>
<dbReference type="EMBL" id="BPVZ01000006">
    <property type="protein sequence ID" value="GKU92410.1"/>
    <property type="molecule type" value="Genomic_DNA"/>
</dbReference>
<reference evidence="2 3" key="1">
    <citation type="journal article" date="2021" name="Commun. Biol.">
        <title>The genome of Shorea leprosula (Dipterocarpaceae) highlights the ecological relevance of drought in aseasonal tropical rainforests.</title>
        <authorList>
            <person name="Ng K.K.S."/>
            <person name="Kobayashi M.J."/>
            <person name="Fawcett J.A."/>
            <person name="Hatakeyama M."/>
            <person name="Paape T."/>
            <person name="Ng C.H."/>
            <person name="Ang C.C."/>
            <person name="Tnah L.H."/>
            <person name="Lee C.T."/>
            <person name="Nishiyama T."/>
            <person name="Sese J."/>
            <person name="O'Brien M.J."/>
            <person name="Copetti D."/>
            <person name="Mohd Noor M.I."/>
            <person name="Ong R.C."/>
            <person name="Putra M."/>
            <person name="Sireger I.Z."/>
            <person name="Indrioko S."/>
            <person name="Kosugi Y."/>
            <person name="Izuno A."/>
            <person name="Isagi Y."/>
            <person name="Lee S.L."/>
            <person name="Shimizu K.K."/>
        </authorList>
    </citation>
    <scope>NUCLEOTIDE SEQUENCE [LARGE SCALE GENOMIC DNA]</scope>
    <source>
        <strain evidence="2">214</strain>
    </source>
</reference>
<protein>
    <submittedName>
        <fullName evidence="2">Uncharacterized protein</fullName>
    </submittedName>
</protein>
<dbReference type="PANTHER" id="PTHR36896">
    <property type="entry name" value="OS01G0729500 PROTEIN"/>
    <property type="match status" value="1"/>
</dbReference>
<feature type="signal peptide" evidence="1">
    <location>
        <begin position="1"/>
        <end position="28"/>
    </location>
</feature>
<keyword evidence="3" id="KW-1185">Reference proteome</keyword>
<evidence type="ECO:0000256" key="1">
    <source>
        <dbReference type="SAM" id="SignalP"/>
    </source>
</evidence>
<evidence type="ECO:0000313" key="3">
    <source>
        <dbReference type="Proteomes" id="UP001054252"/>
    </source>
</evidence>